<dbReference type="Proteomes" id="UP000605846">
    <property type="component" value="Unassembled WGS sequence"/>
</dbReference>
<proteinExistence type="predicted"/>
<comment type="caution">
    <text evidence="1">The sequence shown here is derived from an EMBL/GenBank/DDBJ whole genome shotgun (WGS) entry which is preliminary data.</text>
</comment>
<evidence type="ECO:0000313" key="1">
    <source>
        <dbReference type="EMBL" id="KAF7721002.1"/>
    </source>
</evidence>
<dbReference type="OrthoDB" id="2379842at2759"/>
<organism evidence="1 2">
    <name type="scientific">Apophysomyces ossiformis</name>
    <dbReference type="NCBI Taxonomy" id="679940"/>
    <lineage>
        <taxon>Eukaryota</taxon>
        <taxon>Fungi</taxon>
        <taxon>Fungi incertae sedis</taxon>
        <taxon>Mucoromycota</taxon>
        <taxon>Mucoromycotina</taxon>
        <taxon>Mucoromycetes</taxon>
        <taxon>Mucorales</taxon>
        <taxon>Mucorineae</taxon>
        <taxon>Mucoraceae</taxon>
        <taxon>Apophysomyces</taxon>
    </lineage>
</organism>
<dbReference type="EMBL" id="JABAYA010000321">
    <property type="protein sequence ID" value="KAF7721002.1"/>
    <property type="molecule type" value="Genomic_DNA"/>
</dbReference>
<evidence type="ECO:0008006" key="3">
    <source>
        <dbReference type="Google" id="ProtNLM"/>
    </source>
</evidence>
<dbReference type="AlphaFoldDB" id="A0A8H7BH85"/>
<dbReference type="InterPro" id="IPR052579">
    <property type="entry name" value="Zinc_finger_SWIM"/>
</dbReference>
<sequence length="240" mass="27571">MGGCFEKNSENYIEVEKVVQTLIYSRNKTAFDEAEAKYYELVAKVANAYVSSKTKLKTTVNKTQQKQDGENENKVKKAVEKATANRIKTKIFDYFDNTLEYKEKWAGPYAGNHYSLGVRTTQRVEGTHWRIKDTMQTTGSLMRTVNSIDDMEVEKQDFFSELCKRPIFDDNEHSAMKELYGKVSFFAINMVRKELKRTWENAENGTLEKKNSCSCKAKVNYKLPCQHMLPPVGNGTIGIH</sequence>
<dbReference type="PANTHER" id="PTHR31569:SF4">
    <property type="entry name" value="SWIM-TYPE DOMAIN-CONTAINING PROTEIN"/>
    <property type="match status" value="1"/>
</dbReference>
<keyword evidence="2" id="KW-1185">Reference proteome</keyword>
<dbReference type="PANTHER" id="PTHR31569">
    <property type="entry name" value="SWIM-TYPE DOMAIN-CONTAINING PROTEIN"/>
    <property type="match status" value="1"/>
</dbReference>
<protein>
    <recommendedName>
        <fullName evidence="3">SWIM-type domain-containing protein</fullName>
    </recommendedName>
</protein>
<evidence type="ECO:0000313" key="2">
    <source>
        <dbReference type="Proteomes" id="UP000605846"/>
    </source>
</evidence>
<name>A0A8H7BH85_9FUNG</name>
<accession>A0A8H7BH85</accession>
<gene>
    <name evidence="1" type="ORF">EC973_005630</name>
</gene>
<reference evidence="1" key="1">
    <citation type="submission" date="2020-01" db="EMBL/GenBank/DDBJ databases">
        <title>Genome Sequencing of Three Apophysomyces-Like Fungal Strains Confirms a Novel Fungal Genus in the Mucoromycota with divergent Burkholderia-like Endosymbiotic Bacteria.</title>
        <authorList>
            <person name="Stajich J.E."/>
            <person name="Macias A.M."/>
            <person name="Carter-House D."/>
            <person name="Lovett B."/>
            <person name="Kasson L.R."/>
            <person name="Berry K."/>
            <person name="Grigoriev I."/>
            <person name="Chang Y."/>
            <person name="Spatafora J."/>
            <person name="Kasson M.T."/>
        </authorList>
    </citation>
    <scope>NUCLEOTIDE SEQUENCE</scope>
    <source>
        <strain evidence="1">NRRL A-21654</strain>
    </source>
</reference>